<comment type="similarity">
    <text evidence="1 11 12">Belongs to the eukaryotic-type primase small subunit family.</text>
</comment>
<dbReference type="Pfam" id="PF01896">
    <property type="entry name" value="DNA_primase_S"/>
    <property type="match status" value="1"/>
</dbReference>
<protein>
    <recommendedName>
        <fullName evidence="11">DNA primase small subunit PriS</fullName>
        <ecNumber evidence="11">2.7.7.-</ecNumber>
    </recommendedName>
</protein>
<evidence type="ECO:0000256" key="12">
    <source>
        <dbReference type="RuleBase" id="RU003514"/>
    </source>
</evidence>
<keyword evidence="7 11" id="KW-0479">Metal-binding</keyword>
<evidence type="ECO:0000256" key="7">
    <source>
        <dbReference type="ARBA" id="ARBA00022723"/>
    </source>
</evidence>
<evidence type="ECO:0000256" key="4">
    <source>
        <dbReference type="ARBA" id="ARBA00022679"/>
    </source>
</evidence>
<dbReference type="InterPro" id="IPR002755">
    <property type="entry name" value="DNA_primase_S"/>
</dbReference>
<feature type="active site" evidence="11">
    <location>
        <position position="310"/>
    </location>
</feature>
<comment type="caution">
    <text evidence="14">The sequence shown here is derived from an EMBL/GenBank/DDBJ whole genome shotgun (WGS) entry which is preliminary data.</text>
</comment>
<evidence type="ECO:0000313" key="15">
    <source>
        <dbReference type="Proteomes" id="UP000226592"/>
    </source>
</evidence>
<dbReference type="InterPro" id="IPR023639">
    <property type="entry name" value="DNA_primase_ssu_PriS"/>
</dbReference>
<comment type="subunit">
    <text evidence="11">Heterodimer of a small subunit (PriS) and a large subunit (PriL).</text>
</comment>
<dbReference type="GO" id="GO:0000428">
    <property type="term" value="C:DNA-directed RNA polymerase complex"/>
    <property type="evidence" value="ECO:0007669"/>
    <property type="project" value="UniProtKB-KW"/>
</dbReference>
<evidence type="ECO:0000256" key="11">
    <source>
        <dbReference type="HAMAP-Rule" id="MF_00700"/>
    </source>
</evidence>
<comment type="function">
    <text evidence="13">RNA polymerase that catalyzes the synthesis of short RNA molecules used as primers for DNA polymerase during DNA replication.</text>
</comment>
<dbReference type="HAMAP" id="MF_00700">
    <property type="entry name" value="DNA_primase_sml_arc"/>
    <property type="match status" value="1"/>
</dbReference>
<reference evidence="15" key="1">
    <citation type="submission" date="2017-09" db="EMBL/GenBank/DDBJ databases">
        <title>The Reconstruction of 2,631 Draft Metagenome-Assembled Genomes from the Global Oceans.</title>
        <authorList>
            <person name="Tully B.J."/>
            <person name="Graham E.D."/>
            <person name="Heidelberg J.F."/>
        </authorList>
    </citation>
    <scope>NUCLEOTIDE SEQUENCE [LARGE SCALE GENOMIC DNA]</scope>
</reference>
<gene>
    <name evidence="11" type="primary">priS</name>
    <name evidence="14" type="ORF">CL943_02725</name>
</gene>
<dbReference type="GO" id="GO:1990077">
    <property type="term" value="C:primosome complex"/>
    <property type="evidence" value="ECO:0007669"/>
    <property type="project" value="UniProtKB-KW"/>
</dbReference>
<dbReference type="EC" id="2.7.7.-" evidence="11"/>
<evidence type="ECO:0000256" key="6">
    <source>
        <dbReference type="ARBA" id="ARBA00022705"/>
    </source>
</evidence>
<evidence type="ECO:0000256" key="13">
    <source>
        <dbReference type="RuleBase" id="RU004224"/>
    </source>
</evidence>
<evidence type="ECO:0000256" key="5">
    <source>
        <dbReference type="ARBA" id="ARBA00022695"/>
    </source>
</evidence>
<name>A0A2D6M193_9ARCH</name>
<keyword evidence="8 11" id="KW-0460">Magnesium</keyword>
<dbReference type="SUPFAM" id="SSF56747">
    <property type="entry name" value="Prim-pol domain"/>
    <property type="match status" value="1"/>
</dbReference>
<keyword evidence="9 11" id="KW-0804">Transcription</keyword>
<keyword evidence="2 11" id="KW-0240">DNA-directed RNA polymerase</keyword>
<evidence type="ECO:0000313" key="14">
    <source>
        <dbReference type="EMBL" id="MAG22193.1"/>
    </source>
</evidence>
<dbReference type="GO" id="GO:0006269">
    <property type="term" value="P:DNA replication, synthesis of primer"/>
    <property type="evidence" value="ECO:0007669"/>
    <property type="project" value="UniProtKB-UniRule"/>
</dbReference>
<comment type="function">
    <text evidence="11">Catalytic subunit of DNA primase, an RNA polymerase that catalyzes the synthesis of short RNA molecules used as primers for DNA polymerase during DNA replication. The small subunit contains the primase catalytic core and has DNA synthesis activity on its own. Binding to the large subunit stabilizes and modulates the activity, increasing the rate of DNA synthesis while decreasing the length of the DNA fragments, and conferring RNA synthesis capability. The DNA polymerase activity may enable DNA primase to also catalyze primer extension after primer synthesis. May also play a role in DNA repair.</text>
</comment>
<keyword evidence="6 11" id="KW-0235">DNA replication</keyword>
<dbReference type="PANTHER" id="PTHR10536">
    <property type="entry name" value="DNA PRIMASE SMALL SUBUNIT"/>
    <property type="match status" value="1"/>
</dbReference>
<evidence type="ECO:0000256" key="9">
    <source>
        <dbReference type="ARBA" id="ARBA00023163"/>
    </source>
</evidence>
<keyword evidence="4 11" id="KW-0808">Transferase</keyword>
<evidence type="ECO:0000256" key="10">
    <source>
        <dbReference type="ARBA" id="ARBA00023211"/>
    </source>
</evidence>
<dbReference type="GO" id="GO:0046872">
    <property type="term" value="F:metal ion binding"/>
    <property type="evidence" value="ECO:0007669"/>
    <property type="project" value="UniProtKB-KW"/>
</dbReference>
<accession>A0A2D6M193</accession>
<sequence>MSEEKFLSDVIKDFYANHQVEVPNVDQREFGIGFFGKKIAKRHLSFSSQIELTSFLKNRVPFYISYSVACYEKPASTPMDAKGFLGADIVYEFDADDLKTDCKQDHDSWICTECGAKGKGSVEKCSKCGSSVQVEQWFCFVCLNETKKQVFRLLEFIENDLSLHEGISINFSGNAGYHIHLRNDSIKSLNAEARIELLDYLTTKDFDLQRHGFVESNKMFLCPMPNETHGWNKRLLTSLVDLIEKDNVEKIAAFGGVRNATVRDLLSNKELVLKNIKEKGILFSIPGRKNKQFWESLLQHLLEESALDIDRQTSADIRKIIRVPETIHGGSGLLAKNIPLEQLKEFNPLDETVVFPDTSVKVFISSSPKFYLKGNWFGPFTQEEAELPLYAAFYLIARKSASLVG</sequence>
<organism evidence="14 15">
    <name type="scientific">Candidatus Iainarchaeum sp</name>
    <dbReference type="NCBI Taxonomy" id="3101447"/>
    <lineage>
        <taxon>Archaea</taxon>
        <taxon>Candidatus Iainarchaeota</taxon>
        <taxon>Candidatus Iainarchaeia</taxon>
        <taxon>Candidatus Iainarchaeales</taxon>
        <taxon>Candidatus Iainarchaeaceae</taxon>
        <taxon>Candidatus Iainarchaeum</taxon>
    </lineage>
</organism>
<feature type="active site" evidence="11">
    <location>
        <position position="94"/>
    </location>
</feature>
<dbReference type="AlphaFoldDB" id="A0A2D6M193"/>
<dbReference type="GO" id="GO:0003899">
    <property type="term" value="F:DNA-directed RNA polymerase activity"/>
    <property type="evidence" value="ECO:0007669"/>
    <property type="project" value="UniProtKB-UniRule"/>
</dbReference>
<proteinExistence type="inferred from homology"/>
<dbReference type="Gene3D" id="3.90.920.10">
    <property type="entry name" value="DNA primase, PRIM domain"/>
    <property type="match status" value="1"/>
</dbReference>
<dbReference type="Proteomes" id="UP000226592">
    <property type="component" value="Unassembled WGS sequence"/>
</dbReference>
<keyword evidence="3 11" id="KW-0639">Primosome</keyword>
<evidence type="ECO:0000256" key="3">
    <source>
        <dbReference type="ARBA" id="ARBA00022515"/>
    </source>
</evidence>
<evidence type="ECO:0000256" key="1">
    <source>
        <dbReference type="ARBA" id="ARBA00009762"/>
    </source>
</evidence>
<comment type="caution">
    <text evidence="11">Lacks conserved residue(s) required for the propagation of feature annotation.</text>
</comment>
<evidence type="ECO:0000256" key="2">
    <source>
        <dbReference type="ARBA" id="ARBA00022478"/>
    </source>
</evidence>
<keyword evidence="5 11" id="KW-0548">Nucleotidyltransferase</keyword>
<comment type="cofactor">
    <cofactor evidence="11">
        <name>Mg(2+)</name>
        <dbReference type="ChEBI" id="CHEBI:18420"/>
    </cofactor>
    <cofactor evidence="11">
        <name>Mn(2+)</name>
        <dbReference type="ChEBI" id="CHEBI:29035"/>
    </cofactor>
</comment>
<evidence type="ECO:0000256" key="8">
    <source>
        <dbReference type="ARBA" id="ARBA00022842"/>
    </source>
</evidence>
<dbReference type="EMBL" id="NZBU01000009">
    <property type="protein sequence ID" value="MAG22193.1"/>
    <property type="molecule type" value="Genomic_DNA"/>
</dbReference>
<keyword evidence="10 11" id="KW-0464">Manganese</keyword>